<comment type="function">
    <text evidence="9">Catalyzes the radical-mediated insertion of two sulfur atoms into the C-6 and C-8 positions of the octanoyl moiety bound to the lipoyl domains of lipoate-dependent enzymes, thereby converting the octanoylated domains into lipoylated derivatives.</text>
</comment>
<evidence type="ECO:0000256" key="2">
    <source>
        <dbReference type="ARBA" id="ARBA00022485"/>
    </source>
</evidence>
<protein>
    <recommendedName>
        <fullName evidence="9">Lipoyl synthase, mitochondrial</fullName>
        <ecNumber evidence="9">2.8.1.8</ecNumber>
    </recommendedName>
    <alternativeName>
        <fullName evidence="9">Lipoate synthase</fullName>
        <shortName evidence="9">LS</shortName>
        <shortName evidence="9">Lip-syn</shortName>
    </alternativeName>
    <alternativeName>
        <fullName evidence="9">Lipoic acid synthase</fullName>
    </alternativeName>
</protein>
<dbReference type="Gene3D" id="3.20.20.70">
    <property type="entry name" value="Aldolase class I"/>
    <property type="match status" value="1"/>
</dbReference>
<keyword evidence="5 9" id="KW-0479">Metal-binding</keyword>
<reference evidence="13 14" key="1">
    <citation type="submission" date="2021-04" db="EMBL/GenBank/DDBJ databases">
        <authorList>
            <person name="Bliznina A."/>
        </authorList>
    </citation>
    <scope>NUCLEOTIDE SEQUENCE [LARGE SCALE GENOMIC DNA]</scope>
</reference>
<comment type="similarity">
    <text evidence="9">Belongs to the radical SAM superfamily. Lipoyl synthase family.</text>
</comment>
<feature type="coiled-coil region" evidence="10">
    <location>
        <begin position="317"/>
        <end position="356"/>
    </location>
</feature>
<keyword evidence="7 9" id="KW-0411">Iron-sulfur</keyword>
<evidence type="ECO:0000256" key="8">
    <source>
        <dbReference type="ARBA" id="ARBA00047326"/>
    </source>
</evidence>
<feature type="binding site" evidence="9">
    <location>
        <position position="502"/>
    </location>
    <ligand>
        <name>[4Fe-4S] cluster</name>
        <dbReference type="ChEBI" id="CHEBI:49883"/>
        <label>1</label>
    </ligand>
</feature>
<evidence type="ECO:0000256" key="10">
    <source>
        <dbReference type="SAM" id="Coils"/>
    </source>
</evidence>
<dbReference type="SFLD" id="SFLDF00271">
    <property type="entry name" value="lipoyl_synthase"/>
    <property type="match status" value="1"/>
</dbReference>
<evidence type="ECO:0000256" key="5">
    <source>
        <dbReference type="ARBA" id="ARBA00022723"/>
    </source>
</evidence>
<dbReference type="PROSITE" id="PS51918">
    <property type="entry name" value="RADICAL_SAM"/>
    <property type="match status" value="1"/>
</dbReference>
<dbReference type="Pfam" id="PF04055">
    <property type="entry name" value="Radical_SAM"/>
    <property type="match status" value="1"/>
</dbReference>
<dbReference type="SUPFAM" id="SSF102114">
    <property type="entry name" value="Radical SAM enzymes"/>
    <property type="match status" value="1"/>
</dbReference>
<keyword evidence="10" id="KW-0175">Coiled coil</keyword>
<feature type="binding site" evidence="9">
    <location>
        <position position="496"/>
    </location>
    <ligand>
        <name>[4Fe-4S] cluster</name>
        <dbReference type="ChEBI" id="CHEBI:49883"/>
        <label>1</label>
    </ligand>
</feature>
<dbReference type="InterPro" id="IPR006638">
    <property type="entry name" value="Elp3/MiaA/NifB-like_rSAM"/>
</dbReference>
<feature type="compositionally biased region" description="Basic and acidic residues" evidence="11">
    <location>
        <begin position="102"/>
        <end position="114"/>
    </location>
</feature>
<dbReference type="InterPro" id="IPR058240">
    <property type="entry name" value="rSAM_sf"/>
</dbReference>
<dbReference type="InterPro" id="IPR003698">
    <property type="entry name" value="Lipoyl_synth"/>
</dbReference>
<evidence type="ECO:0000256" key="6">
    <source>
        <dbReference type="ARBA" id="ARBA00023004"/>
    </source>
</evidence>
<comment type="pathway">
    <text evidence="9">Protein modification; protein lipoylation via endogenous pathway; protein N(6)-(lipoyl)lysine from octanoyl-[acyl-carrier-protein]: step 2/2.</text>
</comment>
<keyword evidence="2 9" id="KW-0004">4Fe-4S</keyword>
<dbReference type="PANTHER" id="PTHR10949">
    <property type="entry name" value="LIPOYL SYNTHASE"/>
    <property type="match status" value="1"/>
</dbReference>
<dbReference type="InterPro" id="IPR031691">
    <property type="entry name" value="LIAS_N"/>
</dbReference>
<evidence type="ECO:0000256" key="4">
    <source>
        <dbReference type="ARBA" id="ARBA00022691"/>
    </source>
</evidence>
<dbReference type="Pfam" id="PF16881">
    <property type="entry name" value="LIAS_N"/>
    <property type="match status" value="1"/>
</dbReference>
<evidence type="ECO:0000313" key="14">
    <source>
        <dbReference type="Proteomes" id="UP001158576"/>
    </source>
</evidence>
<keyword evidence="3 9" id="KW-0808">Transferase</keyword>
<feature type="binding site" evidence="9">
    <location>
        <position position="737"/>
    </location>
    <ligand>
        <name>[4Fe-4S] cluster</name>
        <dbReference type="ChEBI" id="CHEBI:49883"/>
        <label>1</label>
    </ligand>
</feature>
<sequence>MKEEELHAAALEGLRQANLNFDPVLKRYFDPDLNLYYDPTDRSYFDKRSGKGRGYLKTVDKYYRKTEAGELIETHTDPAYDNKILSEESDDENESGEDEPTEEQKADLASRKVADPYSLIDFTSLEPPPPPPEEDLKMKEEERDEPVYYGENIRAMIMASDTVQLGKLTIITELGCIIGSGQEAQIRIKEDHVQPRHVVIQHRTIPSLEPNPETYFEIQFNAFGQLNGQLKPAEHRERVRHMDRVKVGTTIIILHVHEPGETCDACRSSDIISELPETLQSGMLDGEMQKAFLEQSEAERIREFYNFDRYCWGPGMCKAAQEQLAQREEKKALKKLEATKAKLERANEIAARKEAGEVKKTKRLGSKAFPGMKNIGQDRDPVALAWYNDATGEGEVGPEKPNVNRREYVPRSRKRRKQMNESNELERAAVKYDDAQKNRVCGPGLEDFVTGQVEEKTFRDYQGKLKLDIPKGKSFQKIKQGLRSSGLATVCEEARCPNIGECWGGGEGSATATIMVMGDTCTRGCRFCSVKTSRNPGPLNPNEPIETAQRIKSWDIGYIVITSVDRDDIPDGGASHFAEVVKQVKKENPDLLVECLLPDWRGDLDCVDVTANSGLDVYAHNVETVKRLQKFVRDPRAGYEQSLLTLEEAKKRGPPGLVTKTSLMLGMGETDEEILQTMKDLRSIGVDCITFGQYMQPTKRHMKVEEYVHPDKFAMWEKIGLELGFAYVPSGPLVRSSYKAGEFFLKTFVERRKQQHNVSV</sequence>
<keyword evidence="6 9" id="KW-0408">Iron</keyword>
<feature type="region of interest" description="Disordered" evidence="11">
    <location>
        <begin position="393"/>
        <end position="427"/>
    </location>
</feature>
<evidence type="ECO:0000259" key="12">
    <source>
        <dbReference type="PROSITE" id="PS51918"/>
    </source>
</evidence>
<dbReference type="NCBIfam" id="NF004019">
    <property type="entry name" value="PRK05481.1"/>
    <property type="match status" value="1"/>
</dbReference>
<feature type="binding site" evidence="9">
    <location>
        <position position="491"/>
    </location>
    <ligand>
        <name>[4Fe-4S] cluster</name>
        <dbReference type="ChEBI" id="CHEBI:49883"/>
        <label>1</label>
    </ligand>
</feature>
<dbReference type="HAMAP" id="MF_00206">
    <property type="entry name" value="Lipoyl_synth"/>
    <property type="match status" value="1"/>
</dbReference>
<feature type="compositionally biased region" description="Basic and acidic residues" evidence="11">
    <location>
        <begin position="73"/>
        <end position="86"/>
    </location>
</feature>
<dbReference type="EC" id="2.8.1.8" evidence="9"/>
<proteinExistence type="inferred from homology"/>
<organism evidence="13 14">
    <name type="scientific">Oikopleura dioica</name>
    <name type="common">Tunicate</name>
    <dbReference type="NCBI Taxonomy" id="34765"/>
    <lineage>
        <taxon>Eukaryota</taxon>
        <taxon>Metazoa</taxon>
        <taxon>Chordata</taxon>
        <taxon>Tunicata</taxon>
        <taxon>Appendicularia</taxon>
        <taxon>Copelata</taxon>
        <taxon>Oikopleuridae</taxon>
        <taxon>Oikopleura</taxon>
    </lineage>
</organism>
<dbReference type="PANTHER" id="PTHR10949:SF0">
    <property type="entry name" value="LIPOYL SYNTHASE, MITOCHONDRIAL"/>
    <property type="match status" value="1"/>
</dbReference>
<keyword evidence="14" id="KW-1185">Reference proteome</keyword>
<keyword evidence="4 9" id="KW-0949">S-adenosyl-L-methionine</keyword>
<dbReference type="InterPro" id="IPR007197">
    <property type="entry name" value="rSAM"/>
</dbReference>
<dbReference type="CDD" id="cd01335">
    <property type="entry name" value="Radical_SAM"/>
    <property type="match status" value="1"/>
</dbReference>
<feature type="binding site" evidence="9">
    <location>
        <position position="528"/>
    </location>
    <ligand>
        <name>[4Fe-4S] cluster</name>
        <dbReference type="ChEBI" id="CHEBI:49883"/>
        <label>2</label>
        <note>4Fe-4S-S-AdoMet</note>
    </ligand>
</feature>
<evidence type="ECO:0000256" key="3">
    <source>
        <dbReference type="ARBA" id="ARBA00022679"/>
    </source>
</evidence>
<evidence type="ECO:0000256" key="11">
    <source>
        <dbReference type="SAM" id="MobiDB-lite"/>
    </source>
</evidence>
<dbReference type="SFLD" id="SFLDG01058">
    <property type="entry name" value="lipoyl_synthase_like"/>
    <property type="match status" value="1"/>
</dbReference>
<name>A0ABN7T8A3_OIKDI</name>
<evidence type="ECO:0000313" key="13">
    <source>
        <dbReference type="EMBL" id="CAG5111916.1"/>
    </source>
</evidence>
<evidence type="ECO:0000256" key="9">
    <source>
        <dbReference type="HAMAP-Rule" id="MF_03123"/>
    </source>
</evidence>
<evidence type="ECO:0000256" key="1">
    <source>
        <dbReference type="ARBA" id="ARBA00004173"/>
    </source>
</evidence>
<accession>A0ABN7T8A3</accession>
<feature type="compositionally biased region" description="Acidic residues" evidence="11">
    <location>
        <begin position="87"/>
        <end position="101"/>
    </location>
</feature>
<dbReference type="EMBL" id="OU015567">
    <property type="protein sequence ID" value="CAG5111916.1"/>
    <property type="molecule type" value="Genomic_DNA"/>
</dbReference>
<dbReference type="NCBIfam" id="NF009544">
    <property type="entry name" value="PRK12928.1"/>
    <property type="match status" value="1"/>
</dbReference>
<feature type="binding site" evidence="9">
    <location>
        <position position="521"/>
    </location>
    <ligand>
        <name>[4Fe-4S] cluster</name>
        <dbReference type="ChEBI" id="CHEBI:49883"/>
        <label>2</label>
        <note>4Fe-4S-S-AdoMet</note>
    </ligand>
</feature>
<dbReference type="SMART" id="SM00729">
    <property type="entry name" value="Elp3"/>
    <property type="match status" value="1"/>
</dbReference>
<dbReference type="SFLD" id="SFLDS00029">
    <property type="entry name" value="Radical_SAM"/>
    <property type="match status" value="1"/>
</dbReference>
<comment type="catalytic activity">
    <reaction evidence="8 9">
        <text>[[Fe-S] cluster scaffold protein carrying a second [4Fe-4S](2+) cluster] + N(6)-octanoyl-L-lysyl-[protein] + 2 oxidized [2Fe-2S]-[ferredoxin] + 2 S-adenosyl-L-methionine + 4 H(+) = [[Fe-S] cluster scaffold protein] + N(6)-[(R)-dihydrolipoyl]-L-lysyl-[protein] + 4 Fe(3+) + 2 hydrogen sulfide + 2 5'-deoxyadenosine + 2 L-methionine + 2 reduced [2Fe-2S]-[ferredoxin]</text>
        <dbReference type="Rhea" id="RHEA:16585"/>
        <dbReference type="Rhea" id="RHEA-COMP:9928"/>
        <dbReference type="Rhea" id="RHEA-COMP:10000"/>
        <dbReference type="Rhea" id="RHEA-COMP:10001"/>
        <dbReference type="Rhea" id="RHEA-COMP:10475"/>
        <dbReference type="Rhea" id="RHEA-COMP:14568"/>
        <dbReference type="Rhea" id="RHEA-COMP:14569"/>
        <dbReference type="ChEBI" id="CHEBI:15378"/>
        <dbReference type="ChEBI" id="CHEBI:17319"/>
        <dbReference type="ChEBI" id="CHEBI:29034"/>
        <dbReference type="ChEBI" id="CHEBI:29919"/>
        <dbReference type="ChEBI" id="CHEBI:33722"/>
        <dbReference type="ChEBI" id="CHEBI:33737"/>
        <dbReference type="ChEBI" id="CHEBI:33738"/>
        <dbReference type="ChEBI" id="CHEBI:57844"/>
        <dbReference type="ChEBI" id="CHEBI:59789"/>
        <dbReference type="ChEBI" id="CHEBI:78809"/>
        <dbReference type="ChEBI" id="CHEBI:83100"/>
        <dbReference type="EC" id="2.8.1.8"/>
    </reaction>
</comment>
<comment type="cofactor">
    <cofactor evidence="9">
        <name>[4Fe-4S] cluster</name>
        <dbReference type="ChEBI" id="CHEBI:49883"/>
    </cofactor>
    <text evidence="9">Binds 2 [4Fe-4S] clusters per subunit. One cluster is coordinated with 3 cysteines and an exchangeable S-adenosyl-L-methionine.</text>
</comment>
<gene>
    <name evidence="13" type="ORF">OKIOD_LOCUS14952</name>
</gene>
<feature type="binding site" evidence="9">
    <location>
        <position position="525"/>
    </location>
    <ligand>
        <name>[4Fe-4S] cluster</name>
        <dbReference type="ChEBI" id="CHEBI:49883"/>
        <label>2</label>
        <note>4Fe-4S-S-AdoMet</note>
    </ligand>
</feature>
<keyword evidence="9" id="KW-0496">Mitochondrion</keyword>
<feature type="region of interest" description="Disordered" evidence="11">
    <location>
        <begin position="73"/>
        <end position="141"/>
    </location>
</feature>
<feature type="domain" description="Radical SAM core" evidence="12">
    <location>
        <begin position="504"/>
        <end position="726"/>
    </location>
</feature>
<comment type="subcellular location">
    <subcellularLocation>
        <location evidence="1 9">Mitochondrion</location>
    </subcellularLocation>
</comment>
<dbReference type="NCBIfam" id="TIGR00510">
    <property type="entry name" value="lipA"/>
    <property type="match status" value="1"/>
</dbReference>
<dbReference type="Proteomes" id="UP001158576">
    <property type="component" value="Chromosome 2"/>
</dbReference>
<dbReference type="InterPro" id="IPR013785">
    <property type="entry name" value="Aldolase_TIM"/>
</dbReference>
<evidence type="ECO:0000256" key="7">
    <source>
        <dbReference type="ARBA" id="ARBA00023014"/>
    </source>
</evidence>